<evidence type="ECO:0000256" key="4">
    <source>
        <dbReference type="ARBA" id="ARBA00023125"/>
    </source>
</evidence>
<accession>A0A9P9BRD8</accession>
<dbReference type="Proteomes" id="UP000756346">
    <property type="component" value="Unassembled WGS sequence"/>
</dbReference>
<evidence type="ECO:0000256" key="5">
    <source>
        <dbReference type="ARBA" id="ARBA00023163"/>
    </source>
</evidence>
<keyword evidence="9" id="KW-1185">Reference proteome</keyword>
<evidence type="ECO:0000256" key="2">
    <source>
        <dbReference type="ARBA" id="ARBA00022833"/>
    </source>
</evidence>
<feature type="region of interest" description="Disordered" evidence="7">
    <location>
        <begin position="784"/>
        <end position="838"/>
    </location>
</feature>
<keyword evidence="4" id="KW-0238">DNA-binding</keyword>
<dbReference type="PANTHER" id="PTHR36206:SF13">
    <property type="entry name" value="TRANSCRIPTIONAL REGULATORY PROTEIN MOC3"/>
    <property type="match status" value="1"/>
</dbReference>
<organism evidence="8 9">
    <name type="scientific">Microdochium trichocladiopsis</name>
    <dbReference type="NCBI Taxonomy" id="1682393"/>
    <lineage>
        <taxon>Eukaryota</taxon>
        <taxon>Fungi</taxon>
        <taxon>Dikarya</taxon>
        <taxon>Ascomycota</taxon>
        <taxon>Pezizomycotina</taxon>
        <taxon>Sordariomycetes</taxon>
        <taxon>Xylariomycetidae</taxon>
        <taxon>Xylariales</taxon>
        <taxon>Microdochiaceae</taxon>
        <taxon>Microdochium</taxon>
    </lineage>
</organism>
<dbReference type="OrthoDB" id="10599588at2759"/>
<dbReference type="InterPro" id="IPR052360">
    <property type="entry name" value="Transcr_Regulatory_Proteins"/>
</dbReference>
<evidence type="ECO:0000256" key="1">
    <source>
        <dbReference type="ARBA" id="ARBA00022723"/>
    </source>
</evidence>
<comment type="caution">
    <text evidence="8">The sequence shown here is derived from an EMBL/GenBank/DDBJ whole genome shotgun (WGS) entry which is preliminary data.</text>
</comment>
<name>A0A9P9BRD8_9PEZI</name>
<keyword evidence="6" id="KW-0539">Nucleus</keyword>
<gene>
    <name evidence="8" type="ORF">B0I36DRAFT_347875</name>
</gene>
<keyword evidence="1" id="KW-0479">Metal-binding</keyword>
<keyword evidence="3" id="KW-0805">Transcription regulation</keyword>
<dbReference type="EMBL" id="JAGTJQ010000004">
    <property type="protein sequence ID" value="KAH7032695.1"/>
    <property type="molecule type" value="Genomic_DNA"/>
</dbReference>
<dbReference type="GO" id="GO:0046872">
    <property type="term" value="F:metal ion binding"/>
    <property type="evidence" value="ECO:0007669"/>
    <property type="project" value="UniProtKB-KW"/>
</dbReference>
<dbReference type="GO" id="GO:0003677">
    <property type="term" value="F:DNA binding"/>
    <property type="evidence" value="ECO:0007669"/>
    <property type="project" value="UniProtKB-KW"/>
</dbReference>
<protein>
    <submittedName>
        <fullName evidence="8">Uncharacterized protein</fullName>
    </submittedName>
</protein>
<evidence type="ECO:0000256" key="3">
    <source>
        <dbReference type="ARBA" id="ARBA00023015"/>
    </source>
</evidence>
<dbReference type="AlphaFoldDB" id="A0A9P9BRD8"/>
<evidence type="ECO:0000256" key="7">
    <source>
        <dbReference type="SAM" id="MobiDB-lite"/>
    </source>
</evidence>
<dbReference type="GeneID" id="70186173"/>
<reference evidence="8" key="1">
    <citation type="journal article" date="2021" name="Nat. Commun.">
        <title>Genetic determinants of endophytism in the Arabidopsis root mycobiome.</title>
        <authorList>
            <person name="Mesny F."/>
            <person name="Miyauchi S."/>
            <person name="Thiergart T."/>
            <person name="Pickel B."/>
            <person name="Atanasova L."/>
            <person name="Karlsson M."/>
            <person name="Huettel B."/>
            <person name="Barry K.W."/>
            <person name="Haridas S."/>
            <person name="Chen C."/>
            <person name="Bauer D."/>
            <person name="Andreopoulos W."/>
            <person name="Pangilinan J."/>
            <person name="LaButti K."/>
            <person name="Riley R."/>
            <person name="Lipzen A."/>
            <person name="Clum A."/>
            <person name="Drula E."/>
            <person name="Henrissat B."/>
            <person name="Kohler A."/>
            <person name="Grigoriev I.V."/>
            <person name="Martin F.M."/>
            <person name="Hacquard S."/>
        </authorList>
    </citation>
    <scope>NUCLEOTIDE SEQUENCE</scope>
    <source>
        <strain evidence="8">MPI-CAGE-CH-0230</strain>
    </source>
</reference>
<feature type="compositionally biased region" description="Polar residues" evidence="7">
    <location>
        <begin position="700"/>
        <end position="712"/>
    </location>
</feature>
<dbReference type="RefSeq" id="XP_046013527.1">
    <property type="nucleotide sequence ID" value="XM_046156627.1"/>
</dbReference>
<feature type="region of interest" description="Disordered" evidence="7">
    <location>
        <begin position="694"/>
        <end position="717"/>
    </location>
</feature>
<keyword evidence="2" id="KW-0862">Zinc</keyword>
<evidence type="ECO:0000256" key="6">
    <source>
        <dbReference type="ARBA" id="ARBA00023242"/>
    </source>
</evidence>
<proteinExistence type="predicted"/>
<feature type="compositionally biased region" description="Polar residues" evidence="7">
    <location>
        <begin position="791"/>
        <end position="808"/>
    </location>
</feature>
<dbReference type="PANTHER" id="PTHR36206">
    <property type="entry name" value="ASPERCRYPTIN BIOSYNTHESIS CLUSTER-SPECIFIC TRANSCRIPTION REGULATOR ATNN-RELATED"/>
    <property type="match status" value="1"/>
</dbReference>
<evidence type="ECO:0000313" key="9">
    <source>
        <dbReference type="Proteomes" id="UP000756346"/>
    </source>
</evidence>
<keyword evidence="5" id="KW-0804">Transcription</keyword>
<sequence length="892" mass="97636">MAGLACIRQVSRDTANKLERKNLGANAFSDFWRRCVLRESARDKCIMNAILALGSLDRARKCDPLAASTPLFTALPSPSRHRVRASIPDHYPQALSLYAKALGEFRRRVALAFEHLHGNTEAVDKLTSKALALLKNEAVLPSHSGWDAGSDSIPDQGLAPTIAADLDDDGVRVAEMLLERMVSLNALYTPLYPRCNALTHARIIATKKESKPGRYSLSYLDKHSTLSEIESAWMSFLTAFGTWIQDAHQAGLKAYASKVAIDDELLTEQAHYKDQLEFFLDVVRQRLEKNAPILQAEARNGLDLPEHLEAKMLTAGLTDAERFTLERILIAAQTGYITISSSTDPTASTWDTFKSTILDVLDRVSGVLDSLSPEARESGVLYDDILGVSAHLAIESRDYDVRRKAMARWARMLSPRSSWENKSCFMAATALISVEEAGRLSGNASYADTATEGSRHADSDAEVDVDFTSREASGNPTAAKEASGHGVIPIEAQYKWIGGIWDESYTTYTVILRSKVRAGMVANGADPGAAEEDTKIVLDLGDFHFGGNGNESLQAVERLQRYLACDSPVRGMVTLGESQILRGHSALLDGGAMASIDPGTLVSRLEGRRAARRNGEFGFENAPKRGCLWSIPPRRAMGSQMKLSIEQWRTGQVFSCSSNGTARAKQGSSTFSRSQSSAWTVAHRPSKVVLRHKLREKHSSIQPPRNAPSSRNSDTHDVTMDSRLRMHRRCIAGPDSVGSTTTGTPNCDCPSDPRARPTGTHPCNPWPAFSRAWQPWPDVLDLQPGSRSPMLASQGSSPVPGQIGSSSIDHGHRACRPAASTNTASRPADTAHPPAARLDKPVHWDHRSMLVRALVRGIGHRPRIVTLRRTMGEIVGQNWPPWRLHQVPGKQV</sequence>
<evidence type="ECO:0000313" key="8">
    <source>
        <dbReference type="EMBL" id="KAH7032695.1"/>
    </source>
</evidence>